<dbReference type="OrthoDB" id="5291933at2"/>
<evidence type="ECO:0000313" key="2">
    <source>
        <dbReference type="Proteomes" id="UP000254711"/>
    </source>
</evidence>
<comment type="caution">
    <text evidence="1">The sequence shown here is derived from an EMBL/GenBank/DDBJ whole genome shotgun (WGS) entry which is preliminary data.</text>
</comment>
<dbReference type="SUPFAM" id="SSF53474">
    <property type="entry name" value="alpha/beta-Hydrolases"/>
    <property type="match status" value="1"/>
</dbReference>
<gene>
    <name evidence="1" type="ORF">DVT68_17490</name>
</gene>
<evidence type="ECO:0008006" key="3">
    <source>
        <dbReference type="Google" id="ProtNLM"/>
    </source>
</evidence>
<dbReference type="Proteomes" id="UP000254711">
    <property type="component" value="Unassembled WGS sequence"/>
</dbReference>
<proteinExistence type="predicted"/>
<organism evidence="1 2">
    <name type="scientific">Dyella solisilvae</name>
    <dbReference type="NCBI Taxonomy" id="1920168"/>
    <lineage>
        <taxon>Bacteria</taxon>
        <taxon>Pseudomonadati</taxon>
        <taxon>Pseudomonadota</taxon>
        <taxon>Gammaproteobacteria</taxon>
        <taxon>Lysobacterales</taxon>
        <taxon>Rhodanobacteraceae</taxon>
        <taxon>Dyella</taxon>
    </lineage>
</organism>
<dbReference type="AlphaFoldDB" id="A0A370K4E4"/>
<sequence length="329" mass="35672">MAWAGQAPGPPTGLQEAVVFSQYGDLSSSTELARRLVSPLNAWRLQRRAAATGASIREQPVDLSQERFALYVPAHMPAEGYGLLVFVPPWDEAKIPAAWMPVLDRLGVILVTAARSGNEADLIDRREPLALLAAHNVTGEYRVDPQRIYVGGFSGGARVALRLALGYPDLFHGALLDAGSDAIGVQIPPPPRELFERFQDDTRVVYLTGEEDRFHQGTDRQSRQALKSWCVTDIDVLDMPHTGHELADAAAFGRALASLDARVPRDAGQLADCRAHVDHALNAALDQVQAQFGGGKIDEARRQLDGIDTHFGGLAAPRSVELAARLEQP</sequence>
<dbReference type="Gene3D" id="3.40.50.1820">
    <property type="entry name" value="alpha/beta hydrolase"/>
    <property type="match status" value="1"/>
</dbReference>
<dbReference type="EMBL" id="QQSY01000006">
    <property type="protein sequence ID" value="RDI97287.1"/>
    <property type="molecule type" value="Genomic_DNA"/>
</dbReference>
<name>A0A370K4E4_9GAMM</name>
<keyword evidence="2" id="KW-1185">Reference proteome</keyword>
<dbReference type="InterPro" id="IPR029058">
    <property type="entry name" value="AB_hydrolase_fold"/>
</dbReference>
<accession>A0A370K4E4</accession>
<evidence type="ECO:0000313" key="1">
    <source>
        <dbReference type="EMBL" id="RDI97287.1"/>
    </source>
</evidence>
<protein>
    <recommendedName>
        <fullName evidence="3">Alpha/beta hydrolase</fullName>
    </recommendedName>
</protein>
<reference evidence="1 2" key="1">
    <citation type="submission" date="2018-07" db="EMBL/GenBank/DDBJ databases">
        <title>Dyella solisilvae sp. nov., isolated from the pine and broad-leaved mixed forest soil.</title>
        <authorList>
            <person name="Gao Z."/>
            <person name="Qiu L."/>
        </authorList>
    </citation>
    <scope>NUCLEOTIDE SEQUENCE [LARGE SCALE GENOMIC DNA]</scope>
    <source>
        <strain evidence="1 2">DHG54</strain>
    </source>
</reference>